<keyword evidence="2" id="KW-1133">Transmembrane helix</keyword>
<dbReference type="RefSeq" id="WP_149324018.1">
    <property type="nucleotide sequence ID" value="NZ_CP043504.1"/>
</dbReference>
<feature type="compositionally biased region" description="Low complexity" evidence="1">
    <location>
        <begin position="352"/>
        <end position="366"/>
    </location>
</feature>
<evidence type="ECO:0000256" key="2">
    <source>
        <dbReference type="SAM" id="Phobius"/>
    </source>
</evidence>
<keyword evidence="2" id="KW-0472">Membrane</keyword>
<feature type="transmembrane region" description="Helical" evidence="2">
    <location>
        <begin position="87"/>
        <end position="113"/>
    </location>
</feature>
<dbReference type="AlphaFoldDB" id="A0A5C1Y5R2"/>
<feature type="transmembrane region" description="Helical" evidence="2">
    <location>
        <begin position="46"/>
        <end position="67"/>
    </location>
</feature>
<evidence type="ECO:0000256" key="1">
    <source>
        <dbReference type="SAM" id="MobiDB-lite"/>
    </source>
</evidence>
<feature type="transmembrane region" description="Helical" evidence="2">
    <location>
        <begin position="282"/>
        <end position="311"/>
    </location>
</feature>
<evidence type="ECO:0000313" key="3">
    <source>
        <dbReference type="EMBL" id="QEO08585.1"/>
    </source>
</evidence>
<dbReference type="EMBL" id="CP043504">
    <property type="protein sequence ID" value="QEO08585.1"/>
    <property type="molecule type" value="Genomic_DNA"/>
</dbReference>
<reference evidence="3 4" key="1">
    <citation type="submission" date="2019-09" db="EMBL/GenBank/DDBJ databases">
        <title>Genome sequencing of strain KACC 19322.</title>
        <authorList>
            <person name="Heo J."/>
            <person name="Kim S.-J."/>
            <person name="Kim J.-S."/>
            <person name="Hong S.-B."/>
            <person name="Kwon S.-W."/>
        </authorList>
    </citation>
    <scope>NUCLEOTIDE SEQUENCE [LARGE SCALE GENOMIC DNA]</scope>
    <source>
        <strain evidence="3 4">KACC 19322</strain>
    </source>
</reference>
<accession>A0A5C1Y5R2</accession>
<dbReference type="KEGG" id="lyk:FLP23_00200"/>
<sequence>MTQFAGAFPAPSWTPPAREPFVPLRPLTLGQLLGGAFRALRHNPAVILPPAILLSLISALALVGFQQGIASPLLDSWGSGTGADVGYFWFAVAGIGLLGSLVGQSLGIAVGLVQQAVSALDVSHAVIGRRLTPGGARRRSAGLAPRVLGWAGIALVVLLVVGGLGLALLAVAGVGGPLAAFTAALVVYPGGGVLLAWLGTKLAVVPSVLVVERARLGTALRRSWRLTRGQFWRTFGIRLLCGVMIGIATAIVSIPVALLAQWATSILAGNGDTGDILAMQRLAELAGAVVGSVITGVGLVVTTATDALLYLDLRMRREGLDLELSRFLEQRRGGTRFDPAELDPFRPPADPRSPAAAPAAASVPPAGTGSPWS</sequence>
<proteinExistence type="predicted"/>
<feature type="transmembrane region" description="Helical" evidence="2">
    <location>
        <begin position="235"/>
        <end position="262"/>
    </location>
</feature>
<keyword evidence="4" id="KW-1185">Reference proteome</keyword>
<dbReference type="OrthoDB" id="121140at2"/>
<dbReference type="Proteomes" id="UP000322159">
    <property type="component" value="Chromosome"/>
</dbReference>
<name>A0A5C1Y5R2_9MICO</name>
<feature type="region of interest" description="Disordered" evidence="1">
    <location>
        <begin position="335"/>
        <end position="373"/>
    </location>
</feature>
<keyword evidence="2" id="KW-0812">Transmembrane</keyword>
<evidence type="ECO:0008006" key="5">
    <source>
        <dbReference type="Google" id="ProtNLM"/>
    </source>
</evidence>
<organism evidence="3 4">
    <name type="scientific">Protaetiibacter larvae</name>
    <dbReference type="NCBI Taxonomy" id="2592654"/>
    <lineage>
        <taxon>Bacteria</taxon>
        <taxon>Bacillati</taxon>
        <taxon>Actinomycetota</taxon>
        <taxon>Actinomycetes</taxon>
        <taxon>Micrococcales</taxon>
        <taxon>Microbacteriaceae</taxon>
        <taxon>Protaetiibacter</taxon>
    </lineage>
</organism>
<evidence type="ECO:0000313" key="4">
    <source>
        <dbReference type="Proteomes" id="UP000322159"/>
    </source>
</evidence>
<feature type="transmembrane region" description="Helical" evidence="2">
    <location>
        <begin position="147"/>
        <end position="174"/>
    </location>
</feature>
<gene>
    <name evidence="3" type="ORF">FLP23_00200</name>
</gene>
<protein>
    <recommendedName>
        <fullName evidence="5">Glycerophosphoryl diester phosphodiesterase membrane domain-containing protein</fullName>
    </recommendedName>
</protein>